<proteinExistence type="predicted"/>
<protein>
    <submittedName>
        <fullName evidence="2">GNAT family N-acetyltransferase</fullName>
    </submittedName>
</protein>
<name>A0A7X6N1S8_9LACO</name>
<dbReference type="InterPro" id="IPR016181">
    <property type="entry name" value="Acyl_CoA_acyltransferase"/>
</dbReference>
<accession>A0A7X6N1S8</accession>
<dbReference type="Gene3D" id="3.40.630.30">
    <property type="match status" value="1"/>
</dbReference>
<gene>
    <name evidence="2" type="ORF">HF964_02640</name>
</gene>
<dbReference type="InterPro" id="IPR000182">
    <property type="entry name" value="GNAT_dom"/>
</dbReference>
<dbReference type="Pfam" id="PF13302">
    <property type="entry name" value="Acetyltransf_3"/>
    <property type="match status" value="1"/>
</dbReference>
<comment type="caution">
    <text evidence="2">The sequence shown here is derived from an EMBL/GenBank/DDBJ whole genome shotgun (WGS) entry which is preliminary data.</text>
</comment>
<evidence type="ECO:0000313" key="2">
    <source>
        <dbReference type="EMBL" id="NKZ23707.1"/>
    </source>
</evidence>
<dbReference type="PANTHER" id="PTHR43792">
    <property type="entry name" value="GNAT FAMILY, PUTATIVE (AFU_ORTHOLOGUE AFUA_3G00765)-RELATED-RELATED"/>
    <property type="match status" value="1"/>
</dbReference>
<reference evidence="2 3" key="1">
    <citation type="submission" date="2020-04" db="EMBL/GenBank/DDBJ databases">
        <title>MicrobeNet Type strains.</title>
        <authorList>
            <person name="Nicholson A.C."/>
        </authorList>
    </citation>
    <scope>NUCLEOTIDE SEQUENCE [LARGE SCALE GENOMIC DNA]</scope>
    <source>
        <strain evidence="2 3">CCUG 61472</strain>
    </source>
</reference>
<feature type="domain" description="N-acetyltransferase" evidence="1">
    <location>
        <begin position="27"/>
        <end position="111"/>
    </location>
</feature>
<keyword evidence="3" id="KW-1185">Reference proteome</keyword>
<dbReference type="RefSeq" id="WP_168721491.1">
    <property type="nucleotide sequence ID" value="NZ_JAAXPN010000001.1"/>
</dbReference>
<dbReference type="InterPro" id="IPR051531">
    <property type="entry name" value="N-acetyltransferase"/>
</dbReference>
<dbReference type="Proteomes" id="UP000549765">
    <property type="component" value="Unassembled WGS sequence"/>
</dbReference>
<dbReference type="EMBL" id="JAAXPN010000001">
    <property type="protein sequence ID" value="NKZ23707.1"/>
    <property type="molecule type" value="Genomic_DNA"/>
</dbReference>
<organism evidence="2 3">
    <name type="scientific">Periweissella fabalis</name>
    <dbReference type="NCBI Taxonomy" id="1070421"/>
    <lineage>
        <taxon>Bacteria</taxon>
        <taxon>Bacillati</taxon>
        <taxon>Bacillota</taxon>
        <taxon>Bacilli</taxon>
        <taxon>Lactobacillales</taxon>
        <taxon>Lactobacillaceae</taxon>
        <taxon>Periweissella</taxon>
    </lineage>
</organism>
<dbReference type="SUPFAM" id="SSF55729">
    <property type="entry name" value="Acyl-CoA N-acyltransferases (Nat)"/>
    <property type="match status" value="1"/>
</dbReference>
<sequence>MDEYQGFKGLDTMTFAQELLQPIDLFAGHQFAVVSNDKEILIGDIYLQRDANKLWLGYTMNPKFARQGYMHKIIQAVISEIHLDKTVVAILAGVEIANEASSNLLKKLGFKYLETEDGEDIYIFNY</sequence>
<evidence type="ECO:0000259" key="1">
    <source>
        <dbReference type="Pfam" id="PF13302"/>
    </source>
</evidence>
<dbReference type="GO" id="GO:0016747">
    <property type="term" value="F:acyltransferase activity, transferring groups other than amino-acyl groups"/>
    <property type="evidence" value="ECO:0007669"/>
    <property type="project" value="InterPro"/>
</dbReference>
<evidence type="ECO:0000313" key="3">
    <source>
        <dbReference type="Proteomes" id="UP000549765"/>
    </source>
</evidence>
<dbReference type="AlphaFoldDB" id="A0A7X6N1S8"/>
<keyword evidence="2" id="KW-0808">Transferase</keyword>
<dbReference type="PANTHER" id="PTHR43792:SF1">
    <property type="entry name" value="N-ACETYLTRANSFERASE DOMAIN-CONTAINING PROTEIN"/>
    <property type="match status" value="1"/>
</dbReference>